<evidence type="ECO:0000259" key="3">
    <source>
        <dbReference type="Pfam" id="PF07687"/>
    </source>
</evidence>
<dbReference type="NCBIfam" id="TIGR01879">
    <property type="entry name" value="hydantase"/>
    <property type="match status" value="1"/>
</dbReference>
<accession>A0ABV9VW42</accession>
<dbReference type="Pfam" id="PF01546">
    <property type="entry name" value="Peptidase_M20"/>
    <property type="match status" value="1"/>
</dbReference>
<dbReference type="InterPro" id="IPR036264">
    <property type="entry name" value="Bact_exopeptidase_dim_dom"/>
</dbReference>
<dbReference type="PANTHER" id="PTHR32494">
    <property type="entry name" value="ALLANTOATE DEIMINASE-RELATED"/>
    <property type="match status" value="1"/>
</dbReference>
<dbReference type="PIRSF" id="PIRSF001235">
    <property type="entry name" value="Amidase_carbamoylase"/>
    <property type="match status" value="1"/>
</dbReference>
<dbReference type="InterPro" id="IPR010158">
    <property type="entry name" value="Amidase_Cbmase"/>
</dbReference>
<proteinExistence type="inferred from homology"/>
<dbReference type="NCBIfam" id="NF006771">
    <property type="entry name" value="PRK09290.1-5"/>
    <property type="match status" value="1"/>
</dbReference>
<dbReference type="Proteomes" id="UP001595912">
    <property type="component" value="Unassembled WGS sequence"/>
</dbReference>
<keyword evidence="2 4" id="KW-0378">Hydrolase</keyword>
<sequence length="424" mass="44814">MTPPTALDAAALDTVDSGRIAAHLDRFARLTEAGEGCTRLAYTPLEREAHAVFAAHMSGLGLLVHTDPAGNTIAELPGEDAALGALGTGSHLDTVPHGGGLDGIAGVAAAMEIAEVVTRRASARRRTWRFVAFAAEEGARFGQACNGSRMVAGLTVRADLDRLADCDGRTMAEAMSAVGLTPDRIDEARWEPEDWHAFVELHIEQGEVLQSRDADIGVVDLISGSTRLRVAVHGRATHSGGTPMHLRHDALVVAAECVTLGDRLARDARHHGTRVTVGRLEVEPGSITTIPGAVDFSVDVRDVDTVRQRDVARRLAAEFDRIARSHGTSVRVDVLADTSPVLLSAALAGRVRDSCAALGLSYRVLPSGASHDAQQVNRITPAALVFVPSRDGVSHAPQEYTTPAQIAAGTRVVLQTLLRLDADA</sequence>
<evidence type="ECO:0000256" key="1">
    <source>
        <dbReference type="ARBA" id="ARBA00006153"/>
    </source>
</evidence>
<gene>
    <name evidence="4" type="ORF">ACFPIJ_22660</name>
</gene>
<dbReference type="Gene3D" id="3.40.630.10">
    <property type="entry name" value="Zn peptidases"/>
    <property type="match status" value="1"/>
</dbReference>
<protein>
    <submittedName>
        <fullName evidence="4">Zn-dependent hydrolase</fullName>
    </submittedName>
</protein>
<dbReference type="SUPFAM" id="SSF53187">
    <property type="entry name" value="Zn-dependent exopeptidases"/>
    <property type="match status" value="1"/>
</dbReference>
<feature type="domain" description="Peptidase M20 dimerisation" evidence="3">
    <location>
        <begin position="224"/>
        <end position="324"/>
    </location>
</feature>
<comment type="caution">
    <text evidence="4">The sequence shown here is derived from an EMBL/GenBank/DDBJ whole genome shotgun (WGS) entry which is preliminary data.</text>
</comment>
<dbReference type="InterPro" id="IPR011650">
    <property type="entry name" value="Peptidase_M20_dimer"/>
</dbReference>
<dbReference type="Gene3D" id="3.30.70.360">
    <property type="match status" value="1"/>
</dbReference>
<dbReference type="RefSeq" id="WP_380117174.1">
    <property type="nucleotide sequence ID" value="NZ_JBHSIU010000027.1"/>
</dbReference>
<reference evidence="5" key="1">
    <citation type="journal article" date="2019" name="Int. J. Syst. Evol. Microbiol.">
        <title>The Global Catalogue of Microorganisms (GCM) 10K type strain sequencing project: providing services to taxonomists for standard genome sequencing and annotation.</title>
        <authorList>
            <consortium name="The Broad Institute Genomics Platform"/>
            <consortium name="The Broad Institute Genome Sequencing Center for Infectious Disease"/>
            <person name="Wu L."/>
            <person name="Ma J."/>
        </authorList>
    </citation>
    <scope>NUCLEOTIDE SEQUENCE [LARGE SCALE GENOMIC DNA]</scope>
    <source>
        <strain evidence="5">CGMCC 4.7152</strain>
    </source>
</reference>
<organism evidence="4 5">
    <name type="scientific">Dactylosporangium cerinum</name>
    <dbReference type="NCBI Taxonomy" id="1434730"/>
    <lineage>
        <taxon>Bacteria</taxon>
        <taxon>Bacillati</taxon>
        <taxon>Actinomycetota</taxon>
        <taxon>Actinomycetes</taxon>
        <taxon>Micromonosporales</taxon>
        <taxon>Micromonosporaceae</taxon>
        <taxon>Dactylosporangium</taxon>
    </lineage>
</organism>
<name>A0ABV9VW42_9ACTN</name>
<dbReference type="CDD" id="cd03884">
    <property type="entry name" value="M20_bAS"/>
    <property type="match status" value="1"/>
</dbReference>
<dbReference type="Pfam" id="PF07687">
    <property type="entry name" value="M20_dimer"/>
    <property type="match status" value="1"/>
</dbReference>
<evidence type="ECO:0000313" key="5">
    <source>
        <dbReference type="Proteomes" id="UP001595912"/>
    </source>
</evidence>
<evidence type="ECO:0000256" key="2">
    <source>
        <dbReference type="ARBA" id="ARBA00022801"/>
    </source>
</evidence>
<dbReference type="GO" id="GO:0016787">
    <property type="term" value="F:hydrolase activity"/>
    <property type="evidence" value="ECO:0007669"/>
    <property type="project" value="UniProtKB-KW"/>
</dbReference>
<dbReference type="SUPFAM" id="SSF55031">
    <property type="entry name" value="Bacterial exopeptidase dimerisation domain"/>
    <property type="match status" value="1"/>
</dbReference>
<dbReference type="PANTHER" id="PTHR32494:SF5">
    <property type="entry name" value="ALLANTOATE AMIDOHYDROLASE"/>
    <property type="match status" value="1"/>
</dbReference>
<dbReference type="EMBL" id="JBHSIU010000027">
    <property type="protein sequence ID" value="MFC5000626.1"/>
    <property type="molecule type" value="Genomic_DNA"/>
</dbReference>
<keyword evidence="5" id="KW-1185">Reference proteome</keyword>
<comment type="similarity">
    <text evidence="1">Belongs to the peptidase M20 family.</text>
</comment>
<evidence type="ECO:0000313" key="4">
    <source>
        <dbReference type="EMBL" id="MFC5000626.1"/>
    </source>
</evidence>
<dbReference type="InterPro" id="IPR002933">
    <property type="entry name" value="Peptidase_M20"/>
</dbReference>